<proteinExistence type="predicted"/>
<reference evidence="1 2" key="1">
    <citation type="submission" date="2020-04" db="EMBL/GenBank/DDBJ databases">
        <authorList>
            <person name="De Canck E."/>
        </authorList>
    </citation>
    <scope>NUCLEOTIDE SEQUENCE [LARGE SCALE GENOMIC DNA]</scope>
    <source>
        <strain evidence="1 2">LMG 29542</strain>
    </source>
</reference>
<dbReference type="Proteomes" id="UP000494363">
    <property type="component" value="Unassembled WGS sequence"/>
</dbReference>
<accession>A0A6J5F8U0</accession>
<organism evidence="1 2">
    <name type="scientific">Paraburkholderia humisilvae</name>
    <dbReference type="NCBI Taxonomy" id="627669"/>
    <lineage>
        <taxon>Bacteria</taxon>
        <taxon>Pseudomonadati</taxon>
        <taxon>Pseudomonadota</taxon>
        <taxon>Betaproteobacteria</taxon>
        <taxon>Burkholderiales</taxon>
        <taxon>Burkholderiaceae</taxon>
        <taxon>Paraburkholderia</taxon>
    </lineage>
</organism>
<sequence>MWAGEKKDGSGQRSGPKGSLRWIEGYGRIAGMAPDMLSTCLVYVADATYV</sequence>
<keyword evidence="2" id="KW-1185">Reference proteome</keyword>
<evidence type="ECO:0000313" key="1">
    <source>
        <dbReference type="EMBL" id="CAB3774914.1"/>
    </source>
</evidence>
<dbReference type="AlphaFoldDB" id="A0A6J5F8U0"/>
<gene>
    <name evidence="1" type="ORF">LMG29542_08296</name>
</gene>
<name>A0A6J5F8U0_9BURK</name>
<protein>
    <submittedName>
        <fullName evidence="1">Uncharacterized protein</fullName>
    </submittedName>
</protein>
<dbReference type="EMBL" id="CADIKH010000202">
    <property type="protein sequence ID" value="CAB3774914.1"/>
    <property type="molecule type" value="Genomic_DNA"/>
</dbReference>
<evidence type="ECO:0000313" key="2">
    <source>
        <dbReference type="Proteomes" id="UP000494363"/>
    </source>
</evidence>